<feature type="compositionally biased region" description="Basic and acidic residues" evidence="1">
    <location>
        <begin position="53"/>
        <end position="75"/>
    </location>
</feature>
<organism evidence="2 3">
    <name type="scientific">Actinomyces urogenitalis DSM 15434</name>
    <dbReference type="NCBI Taxonomy" id="525246"/>
    <lineage>
        <taxon>Bacteria</taxon>
        <taxon>Bacillati</taxon>
        <taxon>Actinomycetota</taxon>
        <taxon>Actinomycetes</taxon>
        <taxon>Actinomycetales</taxon>
        <taxon>Actinomycetaceae</taxon>
        <taxon>Actinomyces</taxon>
    </lineage>
</organism>
<protein>
    <submittedName>
        <fullName evidence="2">Uncharacterized protein</fullName>
    </submittedName>
</protein>
<name>C0W5J5_9ACTO</name>
<keyword evidence="3" id="KW-1185">Reference proteome</keyword>
<sequence length="154" mass="16494">MFAGAGAQKEDLHRVRVAGLGARTAKQVGPTHIECLDGPSPDASHGRGVRSRSRGDRRGVVASHDEISERYREEDGANQGHDAPDKQPRPRLAGSLRLSLSGKTVVSLDVGDIGDAEGGRGSVMRVSLEREKNGLGAGRSSYRPRALFTVFCHR</sequence>
<dbReference type="HOGENOM" id="CLU_1700498_0_0_11"/>
<reference evidence="2 3" key="1">
    <citation type="submission" date="2009-01" db="EMBL/GenBank/DDBJ databases">
        <authorList>
            <person name="Qin X."/>
            <person name="Bachman B."/>
            <person name="Battles P."/>
            <person name="Bell A."/>
            <person name="Bess C."/>
            <person name="Bickham C."/>
            <person name="Chaboub L."/>
            <person name="Chen D."/>
            <person name="Coyle M."/>
            <person name="Deiros D.R."/>
            <person name="Dinh H."/>
            <person name="Forbes L."/>
            <person name="Fowler G."/>
            <person name="Francisco L."/>
            <person name="Fu Q."/>
            <person name="Gubbala S."/>
            <person name="Hale W."/>
            <person name="Han Y."/>
            <person name="Hemphill L."/>
            <person name="Highlander S.K."/>
            <person name="Hirani K."/>
            <person name="Hogues M."/>
            <person name="Jackson L."/>
            <person name="Jakkamsetti A."/>
            <person name="Javaid M."/>
            <person name="Jiang H."/>
            <person name="Korchina V."/>
            <person name="Kovar C."/>
            <person name="Lara F."/>
            <person name="Lee S."/>
            <person name="Mata R."/>
            <person name="Mathew T."/>
            <person name="Moen C."/>
            <person name="Morales K."/>
            <person name="Munidasa M."/>
            <person name="Nazareth L."/>
            <person name="Ngo R."/>
            <person name="Nguyen L."/>
            <person name="Okwuonu G."/>
            <person name="Ongeri F."/>
            <person name="Patil S."/>
            <person name="Petrosino J."/>
            <person name="Pham C."/>
            <person name="Pham P."/>
            <person name="Pu L.-L."/>
            <person name="Puazo M."/>
            <person name="Raj R."/>
            <person name="Reid J."/>
            <person name="Rouhana J."/>
            <person name="Saada N."/>
            <person name="Shang Y."/>
            <person name="Simmons D."/>
            <person name="Thornton R."/>
            <person name="Warren J."/>
            <person name="Weissenberger G."/>
            <person name="Zhang J."/>
            <person name="Zhang L."/>
            <person name="Zhou C."/>
            <person name="Zhu D."/>
            <person name="Muzny D."/>
            <person name="Worley K."/>
            <person name="Gibbs R."/>
        </authorList>
    </citation>
    <scope>NUCLEOTIDE SEQUENCE [LARGE SCALE GENOMIC DNA]</scope>
    <source>
        <strain evidence="2 3">DSM 15434</strain>
    </source>
</reference>
<evidence type="ECO:0000313" key="3">
    <source>
        <dbReference type="Proteomes" id="UP000004778"/>
    </source>
</evidence>
<dbReference type="AlphaFoldDB" id="C0W5J5"/>
<feature type="region of interest" description="Disordered" evidence="1">
    <location>
        <begin position="31"/>
        <end position="97"/>
    </location>
</feature>
<accession>C0W5J5</accession>
<gene>
    <name evidence="2" type="ORF">HMPREF0058_1139</name>
</gene>
<proteinExistence type="predicted"/>
<comment type="caution">
    <text evidence="2">The sequence shown here is derived from an EMBL/GenBank/DDBJ whole genome shotgun (WGS) entry which is preliminary data.</text>
</comment>
<dbReference type="Proteomes" id="UP000004778">
    <property type="component" value="Unassembled WGS sequence"/>
</dbReference>
<evidence type="ECO:0000313" key="2">
    <source>
        <dbReference type="EMBL" id="EEH66001.1"/>
    </source>
</evidence>
<dbReference type="EMBL" id="ACFH01000085">
    <property type="protein sequence ID" value="EEH66001.1"/>
    <property type="molecule type" value="Genomic_DNA"/>
</dbReference>
<evidence type="ECO:0000256" key="1">
    <source>
        <dbReference type="SAM" id="MobiDB-lite"/>
    </source>
</evidence>